<feature type="coiled-coil region" evidence="1">
    <location>
        <begin position="180"/>
        <end position="357"/>
    </location>
</feature>
<feature type="region of interest" description="Disordered" evidence="2">
    <location>
        <begin position="18"/>
        <end position="41"/>
    </location>
</feature>
<evidence type="ECO:0000313" key="4">
    <source>
        <dbReference type="Proteomes" id="UP001472866"/>
    </source>
</evidence>
<keyword evidence="1" id="KW-0175">Coiled coil</keyword>
<name>A0AAX4PAD8_9CHLO</name>
<dbReference type="AlphaFoldDB" id="A0AAX4PAD8"/>
<evidence type="ECO:0000313" key="3">
    <source>
        <dbReference type="EMBL" id="WZN62940.1"/>
    </source>
</evidence>
<sequence>MVPAWLLGLVGRCGAHRKHSKVPREGWDGGSSRNASVPPVPSGGGGGLLLAGGAKYVEVRASESLLIDGESLEMGREALGALRRALESARLARAEAEETRNDAVVAREMAQDSVRERYAERDTVLGEVLELGREIERVELRRSDLEVELGCERETQARLESEAAECAERRSRLEHLWSRNAELDQEVARAREVVRTEKNARVKAQAQASADAQQATEALRQRQERVQSELADADAAIRREKDEQGHLRRKAKGIALALEQCEADVADLLQARRQKMDQLHDQLISIEDSPLKAEYRRASQRLQKEREETEVLRLQAAVLREQGETQERRLLAMRAKKEGWEEEEAELRAELEEQRTRARAVLASRSASRKLF</sequence>
<gene>
    <name evidence="3" type="ORF">HKI87_06g44850</name>
</gene>
<dbReference type="Proteomes" id="UP001472866">
    <property type="component" value="Chromosome 06"/>
</dbReference>
<reference evidence="3 4" key="1">
    <citation type="submission" date="2024-03" db="EMBL/GenBank/DDBJ databases">
        <title>Complete genome sequence of the green alga Chloropicon roscoffensis RCC1871.</title>
        <authorList>
            <person name="Lemieux C."/>
            <person name="Pombert J.-F."/>
            <person name="Otis C."/>
            <person name="Turmel M."/>
        </authorList>
    </citation>
    <scope>NUCLEOTIDE SEQUENCE [LARGE SCALE GENOMIC DNA]</scope>
    <source>
        <strain evidence="3 4">RCC1871</strain>
    </source>
</reference>
<protein>
    <submittedName>
        <fullName evidence="3">Uncharacterized protein</fullName>
    </submittedName>
</protein>
<evidence type="ECO:0000256" key="2">
    <source>
        <dbReference type="SAM" id="MobiDB-lite"/>
    </source>
</evidence>
<keyword evidence="4" id="KW-1185">Reference proteome</keyword>
<organism evidence="3 4">
    <name type="scientific">Chloropicon roscoffensis</name>
    <dbReference type="NCBI Taxonomy" id="1461544"/>
    <lineage>
        <taxon>Eukaryota</taxon>
        <taxon>Viridiplantae</taxon>
        <taxon>Chlorophyta</taxon>
        <taxon>Chloropicophyceae</taxon>
        <taxon>Chloropicales</taxon>
        <taxon>Chloropicaceae</taxon>
        <taxon>Chloropicon</taxon>
    </lineage>
</organism>
<dbReference type="EMBL" id="CP151506">
    <property type="protein sequence ID" value="WZN62940.1"/>
    <property type="molecule type" value="Genomic_DNA"/>
</dbReference>
<evidence type="ECO:0000256" key="1">
    <source>
        <dbReference type="SAM" id="Coils"/>
    </source>
</evidence>
<proteinExistence type="predicted"/>
<accession>A0AAX4PAD8</accession>